<feature type="compositionally biased region" description="Low complexity" evidence="1">
    <location>
        <begin position="19"/>
        <end position="30"/>
    </location>
</feature>
<keyword evidence="3" id="KW-1185">Reference proteome</keyword>
<reference evidence="2 3" key="1">
    <citation type="submission" date="2024-05" db="EMBL/GenBank/DDBJ databases">
        <title>Halomonas sp. SSM6 16S ribosomal RNA gene Genome sequencing and assembly.</title>
        <authorList>
            <person name="Yook S."/>
        </authorList>
    </citation>
    <scope>NUCLEOTIDE SEQUENCE [LARGE SCALE GENOMIC DNA]</scope>
    <source>
        <strain evidence="2 3">SSM6</strain>
    </source>
</reference>
<name>A0ABV1ND89_9GAMM</name>
<comment type="caution">
    <text evidence="2">The sequence shown here is derived from an EMBL/GenBank/DDBJ whole genome shotgun (WGS) entry which is preliminary data.</text>
</comment>
<proteinExistence type="predicted"/>
<organism evidence="2 3">
    <name type="scientific">Halomonas aquatica</name>
    <dbReference type="NCBI Taxonomy" id="3151123"/>
    <lineage>
        <taxon>Bacteria</taxon>
        <taxon>Pseudomonadati</taxon>
        <taxon>Pseudomonadota</taxon>
        <taxon>Gammaproteobacteria</taxon>
        <taxon>Oceanospirillales</taxon>
        <taxon>Halomonadaceae</taxon>
        <taxon>Halomonas</taxon>
    </lineage>
</organism>
<evidence type="ECO:0000256" key="1">
    <source>
        <dbReference type="SAM" id="MobiDB-lite"/>
    </source>
</evidence>
<feature type="region of interest" description="Disordered" evidence="1">
    <location>
        <begin position="1"/>
        <end position="37"/>
    </location>
</feature>
<protein>
    <submittedName>
        <fullName evidence="2">Uncharacterized protein</fullName>
    </submittedName>
</protein>
<gene>
    <name evidence="2" type="ORF">ABE960_05785</name>
</gene>
<accession>A0ABV1ND89</accession>
<dbReference type="EMBL" id="JBEGCJ010000002">
    <property type="protein sequence ID" value="MEQ6917027.1"/>
    <property type="molecule type" value="Genomic_DNA"/>
</dbReference>
<sequence>MSSYAASQAHKRSLASIKRQQQPSSSRQARTGPKLLPQRLMSISQWARDMGISRNDLVGARSRGNILMGMHREDVEHIMGSPDRVNQETLGGQQCHHLHWRDDYEWTDYIRLCNGRVDHLRRNNTE</sequence>
<evidence type="ECO:0000313" key="2">
    <source>
        <dbReference type="EMBL" id="MEQ6917027.1"/>
    </source>
</evidence>
<dbReference type="RefSeq" id="WP_349761273.1">
    <property type="nucleotide sequence ID" value="NZ_JBEGCJ010000002.1"/>
</dbReference>
<evidence type="ECO:0000313" key="3">
    <source>
        <dbReference type="Proteomes" id="UP001442468"/>
    </source>
</evidence>
<dbReference type="Proteomes" id="UP001442468">
    <property type="component" value="Unassembled WGS sequence"/>
</dbReference>